<gene>
    <name evidence="1" type="ORF">LL252_00880</name>
</gene>
<organism evidence="1 2">
    <name type="scientific">Alloalcanivorax marinus</name>
    <dbReference type="NCBI Taxonomy" id="1177169"/>
    <lineage>
        <taxon>Bacteria</taxon>
        <taxon>Pseudomonadati</taxon>
        <taxon>Pseudomonadota</taxon>
        <taxon>Gammaproteobacteria</taxon>
        <taxon>Oceanospirillales</taxon>
        <taxon>Alcanivoracaceae</taxon>
        <taxon>Alloalcanivorax</taxon>
    </lineage>
</organism>
<protein>
    <submittedName>
        <fullName evidence="1">Uncharacterized protein</fullName>
    </submittedName>
</protein>
<dbReference type="AlphaFoldDB" id="A0A9Q3YMR0"/>
<accession>A0A9Q3YMR0</accession>
<name>A0A9Q3YMR0_9GAMM</name>
<dbReference type="EMBL" id="JAJGNA010000001">
    <property type="protein sequence ID" value="MCC4307110.1"/>
    <property type="molecule type" value="Genomic_DNA"/>
</dbReference>
<reference evidence="1" key="1">
    <citation type="submission" date="2021-10" db="EMBL/GenBank/DDBJ databases">
        <title>The diversity and Nitrogen Metabolism of Culturable Nitrate-Utilizing Bacteria Within the Oxygen Minimum Zone of the Changjiang (Yangtze River)Estuary.</title>
        <authorList>
            <person name="Zhang D."/>
            <person name="Zheng J."/>
            <person name="Liu S."/>
            <person name="He W."/>
        </authorList>
    </citation>
    <scope>NUCLEOTIDE SEQUENCE</scope>
    <source>
        <strain evidence="1">FXH-223</strain>
    </source>
</reference>
<comment type="caution">
    <text evidence="1">The sequence shown here is derived from an EMBL/GenBank/DDBJ whole genome shotgun (WGS) entry which is preliminary data.</text>
</comment>
<proteinExistence type="predicted"/>
<dbReference type="RefSeq" id="WP_228232268.1">
    <property type="nucleotide sequence ID" value="NZ_JAJGNA010000001.1"/>
</dbReference>
<keyword evidence="2" id="KW-1185">Reference proteome</keyword>
<dbReference type="Proteomes" id="UP001108027">
    <property type="component" value="Unassembled WGS sequence"/>
</dbReference>
<evidence type="ECO:0000313" key="2">
    <source>
        <dbReference type="Proteomes" id="UP001108027"/>
    </source>
</evidence>
<evidence type="ECO:0000313" key="1">
    <source>
        <dbReference type="EMBL" id="MCC4307110.1"/>
    </source>
</evidence>
<sequence length="98" mass="11217">MAEKVSKDINLLIGVVDQHIEQEFNQFLGHIGCNAVTRKQVGYGFDNVMRAKGMEWRALYETSLMKDFNPGHNQHCLICYAGVTPAQFKEIIRCRLDD</sequence>